<proteinExistence type="predicted"/>
<evidence type="ECO:0000313" key="2">
    <source>
        <dbReference type="EMBL" id="MFD0766991.1"/>
    </source>
</evidence>
<name>A0ABW2ZLB3_9SPHI</name>
<keyword evidence="3" id="KW-1185">Reference proteome</keyword>
<protein>
    <submittedName>
        <fullName evidence="2">Uncharacterized protein</fullName>
    </submittedName>
</protein>
<gene>
    <name evidence="2" type="ORF">ACFQZI_19185</name>
</gene>
<dbReference type="Proteomes" id="UP001597073">
    <property type="component" value="Unassembled WGS sequence"/>
</dbReference>
<accession>A0ABW2ZLB3</accession>
<comment type="caution">
    <text evidence="2">The sequence shown here is derived from an EMBL/GenBank/DDBJ whole genome shotgun (WGS) entry which is preliminary data.</text>
</comment>
<dbReference type="EMBL" id="JBHTIA010000013">
    <property type="protein sequence ID" value="MFD0766991.1"/>
    <property type="molecule type" value="Genomic_DNA"/>
</dbReference>
<evidence type="ECO:0000313" key="3">
    <source>
        <dbReference type="Proteomes" id="UP001597073"/>
    </source>
</evidence>
<reference evidence="3" key="1">
    <citation type="journal article" date="2019" name="Int. J. Syst. Evol. Microbiol.">
        <title>The Global Catalogue of Microorganisms (GCM) 10K type strain sequencing project: providing services to taxonomists for standard genome sequencing and annotation.</title>
        <authorList>
            <consortium name="The Broad Institute Genomics Platform"/>
            <consortium name="The Broad Institute Genome Sequencing Center for Infectious Disease"/>
            <person name="Wu L."/>
            <person name="Ma J."/>
        </authorList>
    </citation>
    <scope>NUCLEOTIDE SEQUENCE [LARGE SCALE GENOMIC DNA]</scope>
    <source>
        <strain evidence="3">CCUG 60742</strain>
    </source>
</reference>
<organism evidence="2 3">
    <name type="scientific">Mucilaginibacter lutimaris</name>
    <dbReference type="NCBI Taxonomy" id="931629"/>
    <lineage>
        <taxon>Bacteria</taxon>
        <taxon>Pseudomonadati</taxon>
        <taxon>Bacteroidota</taxon>
        <taxon>Sphingobacteriia</taxon>
        <taxon>Sphingobacteriales</taxon>
        <taxon>Sphingobacteriaceae</taxon>
        <taxon>Mucilaginibacter</taxon>
    </lineage>
</organism>
<feature type="compositionally biased region" description="Acidic residues" evidence="1">
    <location>
        <begin position="35"/>
        <end position="47"/>
    </location>
</feature>
<feature type="region of interest" description="Disordered" evidence="1">
    <location>
        <begin position="1"/>
        <end position="54"/>
    </location>
</feature>
<evidence type="ECO:0000256" key="1">
    <source>
        <dbReference type="SAM" id="MobiDB-lite"/>
    </source>
</evidence>
<dbReference type="RefSeq" id="WP_377145395.1">
    <property type="nucleotide sequence ID" value="NZ_JBHTIA010000013.1"/>
</dbReference>
<sequence>MSKKHQTIPNEPEEMPVKKDAPEIQQPNDPKTPEVPEESPDEIPDELPPEKGNN</sequence>